<organism evidence="1 2">
    <name type="scientific">Dreissena polymorpha</name>
    <name type="common">Zebra mussel</name>
    <name type="synonym">Mytilus polymorpha</name>
    <dbReference type="NCBI Taxonomy" id="45954"/>
    <lineage>
        <taxon>Eukaryota</taxon>
        <taxon>Metazoa</taxon>
        <taxon>Spiralia</taxon>
        <taxon>Lophotrochozoa</taxon>
        <taxon>Mollusca</taxon>
        <taxon>Bivalvia</taxon>
        <taxon>Autobranchia</taxon>
        <taxon>Heteroconchia</taxon>
        <taxon>Euheterodonta</taxon>
        <taxon>Imparidentia</taxon>
        <taxon>Neoheterodontei</taxon>
        <taxon>Myida</taxon>
        <taxon>Dreissenoidea</taxon>
        <taxon>Dreissenidae</taxon>
        <taxon>Dreissena</taxon>
    </lineage>
</organism>
<evidence type="ECO:0000313" key="2">
    <source>
        <dbReference type="Proteomes" id="UP000828390"/>
    </source>
</evidence>
<keyword evidence="2" id="KW-1185">Reference proteome</keyword>
<accession>A0A9D4HKI3</accession>
<reference evidence="1" key="2">
    <citation type="submission" date="2020-11" db="EMBL/GenBank/DDBJ databases">
        <authorList>
            <person name="McCartney M.A."/>
            <person name="Auch B."/>
            <person name="Kono T."/>
            <person name="Mallez S."/>
            <person name="Becker A."/>
            <person name="Gohl D.M."/>
            <person name="Silverstein K.A.T."/>
            <person name="Koren S."/>
            <person name="Bechman K.B."/>
            <person name="Herman A."/>
            <person name="Abrahante J.E."/>
            <person name="Garbe J."/>
        </authorList>
    </citation>
    <scope>NUCLEOTIDE SEQUENCE</scope>
    <source>
        <strain evidence="1">Duluth1</strain>
        <tissue evidence="1">Whole animal</tissue>
    </source>
</reference>
<dbReference type="AlphaFoldDB" id="A0A9D4HKI3"/>
<evidence type="ECO:0000313" key="1">
    <source>
        <dbReference type="EMBL" id="KAH3719946.1"/>
    </source>
</evidence>
<proteinExistence type="predicted"/>
<comment type="caution">
    <text evidence="1">The sequence shown here is derived from an EMBL/GenBank/DDBJ whole genome shotgun (WGS) entry which is preliminary data.</text>
</comment>
<gene>
    <name evidence="1" type="ORF">DPMN_062831</name>
</gene>
<name>A0A9D4HKI3_DREPO</name>
<reference evidence="1" key="1">
    <citation type="journal article" date="2019" name="bioRxiv">
        <title>The Genome of the Zebra Mussel, Dreissena polymorpha: A Resource for Invasive Species Research.</title>
        <authorList>
            <person name="McCartney M.A."/>
            <person name="Auch B."/>
            <person name="Kono T."/>
            <person name="Mallez S."/>
            <person name="Zhang Y."/>
            <person name="Obille A."/>
            <person name="Becker A."/>
            <person name="Abrahante J.E."/>
            <person name="Garbe J."/>
            <person name="Badalamenti J.P."/>
            <person name="Herman A."/>
            <person name="Mangelson H."/>
            <person name="Liachko I."/>
            <person name="Sullivan S."/>
            <person name="Sone E.D."/>
            <person name="Koren S."/>
            <person name="Silverstein K.A.T."/>
            <person name="Beckman K.B."/>
            <person name="Gohl D.M."/>
        </authorList>
    </citation>
    <scope>NUCLEOTIDE SEQUENCE</scope>
    <source>
        <strain evidence="1">Duluth1</strain>
        <tissue evidence="1">Whole animal</tissue>
    </source>
</reference>
<protein>
    <submittedName>
        <fullName evidence="1">Uncharacterized protein</fullName>
    </submittedName>
</protein>
<sequence>MSHASSRRYTANIEETNATSLSRFSEDDILPFEMQDRLPSAYTEMPSECGLDLEEGRFEQESSCCRFRTVGIT</sequence>
<dbReference type="EMBL" id="JAIWYP010000013">
    <property type="protein sequence ID" value="KAH3719946.1"/>
    <property type="molecule type" value="Genomic_DNA"/>
</dbReference>
<dbReference type="Proteomes" id="UP000828390">
    <property type="component" value="Unassembled WGS sequence"/>
</dbReference>